<evidence type="ECO:0000256" key="7">
    <source>
        <dbReference type="SAM" id="Phobius"/>
    </source>
</evidence>
<feature type="domain" description="Ketopantoate reductase N-terminal" evidence="8">
    <location>
        <begin position="31"/>
        <end position="206"/>
    </location>
</feature>
<proteinExistence type="inferred from homology"/>
<evidence type="ECO:0000256" key="2">
    <source>
        <dbReference type="ARBA" id="ARBA00013014"/>
    </source>
</evidence>
<dbReference type="SUPFAM" id="SSF48179">
    <property type="entry name" value="6-phosphogluconate dehydrogenase C-terminal domain-like"/>
    <property type="match status" value="1"/>
</dbReference>
<feature type="transmembrane region" description="Helical" evidence="7">
    <location>
        <begin position="25"/>
        <end position="47"/>
    </location>
</feature>
<dbReference type="Proteomes" id="UP000305067">
    <property type="component" value="Unassembled WGS sequence"/>
</dbReference>
<keyword evidence="11" id="KW-1185">Reference proteome</keyword>
<dbReference type="InterPro" id="IPR013332">
    <property type="entry name" value="KPR_N"/>
</dbReference>
<keyword evidence="7" id="KW-1133">Transmembrane helix</keyword>
<dbReference type="Gene3D" id="3.40.50.720">
    <property type="entry name" value="NAD(P)-binding Rossmann-like Domain"/>
    <property type="match status" value="1"/>
</dbReference>
<comment type="similarity">
    <text evidence="1">Belongs to the ketopantoate reductase family.</text>
</comment>
<dbReference type="PANTHER" id="PTHR43765">
    <property type="entry name" value="2-DEHYDROPANTOATE 2-REDUCTASE-RELATED"/>
    <property type="match status" value="1"/>
</dbReference>
<evidence type="ECO:0000313" key="11">
    <source>
        <dbReference type="Proteomes" id="UP000305067"/>
    </source>
</evidence>
<evidence type="ECO:0000256" key="6">
    <source>
        <dbReference type="SAM" id="MobiDB-lite"/>
    </source>
</evidence>
<organism evidence="10 11">
    <name type="scientific">Pterulicium gracile</name>
    <dbReference type="NCBI Taxonomy" id="1884261"/>
    <lineage>
        <taxon>Eukaryota</taxon>
        <taxon>Fungi</taxon>
        <taxon>Dikarya</taxon>
        <taxon>Basidiomycota</taxon>
        <taxon>Agaricomycotina</taxon>
        <taxon>Agaricomycetes</taxon>
        <taxon>Agaricomycetidae</taxon>
        <taxon>Agaricales</taxon>
        <taxon>Pleurotineae</taxon>
        <taxon>Pterulaceae</taxon>
        <taxon>Pterulicium</taxon>
    </lineage>
</organism>
<accession>A0A5C3QHQ7</accession>
<gene>
    <name evidence="10" type="ORF">BDV98DRAFT_650655</name>
</gene>
<keyword evidence="7" id="KW-0472">Membrane</keyword>
<dbReference type="OrthoDB" id="73846at2759"/>
<dbReference type="GO" id="GO:0050661">
    <property type="term" value="F:NADP binding"/>
    <property type="evidence" value="ECO:0007669"/>
    <property type="project" value="TreeGrafter"/>
</dbReference>
<dbReference type="Gene3D" id="1.10.1040.10">
    <property type="entry name" value="N-(1-d-carboxylethyl)-l-norvaline Dehydrogenase, domain 2"/>
    <property type="match status" value="1"/>
</dbReference>
<evidence type="ECO:0000259" key="9">
    <source>
        <dbReference type="Pfam" id="PF08546"/>
    </source>
</evidence>
<evidence type="ECO:0000313" key="10">
    <source>
        <dbReference type="EMBL" id="TFK99708.1"/>
    </source>
</evidence>
<feature type="region of interest" description="Disordered" evidence="6">
    <location>
        <begin position="93"/>
        <end position="117"/>
    </location>
</feature>
<dbReference type="PANTHER" id="PTHR43765:SF2">
    <property type="entry name" value="2-DEHYDROPANTOATE 2-REDUCTASE"/>
    <property type="match status" value="1"/>
</dbReference>
<reference evidence="10 11" key="1">
    <citation type="journal article" date="2019" name="Nat. Ecol. Evol.">
        <title>Megaphylogeny resolves global patterns of mushroom evolution.</title>
        <authorList>
            <person name="Varga T."/>
            <person name="Krizsan K."/>
            <person name="Foldi C."/>
            <person name="Dima B."/>
            <person name="Sanchez-Garcia M."/>
            <person name="Sanchez-Ramirez S."/>
            <person name="Szollosi G.J."/>
            <person name="Szarkandi J.G."/>
            <person name="Papp V."/>
            <person name="Albert L."/>
            <person name="Andreopoulos W."/>
            <person name="Angelini C."/>
            <person name="Antonin V."/>
            <person name="Barry K.W."/>
            <person name="Bougher N.L."/>
            <person name="Buchanan P."/>
            <person name="Buyck B."/>
            <person name="Bense V."/>
            <person name="Catcheside P."/>
            <person name="Chovatia M."/>
            <person name="Cooper J."/>
            <person name="Damon W."/>
            <person name="Desjardin D."/>
            <person name="Finy P."/>
            <person name="Geml J."/>
            <person name="Haridas S."/>
            <person name="Hughes K."/>
            <person name="Justo A."/>
            <person name="Karasinski D."/>
            <person name="Kautmanova I."/>
            <person name="Kiss B."/>
            <person name="Kocsube S."/>
            <person name="Kotiranta H."/>
            <person name="LaButti K.M."/>
            <person name="Lechner B.E."/>
            <person name="Liimatainen K."/>
            <person name="Lipzen A."/>
            <person name="Lukacs Z."/>
            <person name="Mihaltcheva S."/>
            <person name="Morgado L.N."/>
            <person name="Niskanen T."/>
            <person name="Noordeloos M.E."/>
            <person name="Ohm R.A."/>
            <person name="Ortiz-Santana B."/>
            <person name="Ovrebo C."/>
            <person name="Racz N."/>
            <person name="Riley R."/>
            <person name="Savchenko A."/>
            <person name="Shiryaev A."/>
            <person name="Soop K."/>
            <person name="Spirin V."/>
            <person name="Szebenyi C."/>
            <person name="Tomsovsky M."/>
            <person name="Tulloss R.E."/>
            <person name="Uehling J."/>
            <person name="Grigoriev I.V."/>
            <person name="Vagvolgyi C."/>
            <person name="Papp T."/>
            <person name="Martin F.M."/>
            <person name="Miettinen O."/>
            <person name="Hibbett D.S."/>
            <person name="Nagy L.G."/>
        </authorList>
    </citation>
    <scope>NUCLEOTIDE SEQUENCE [LARGE SCALE GENOMIC DNA]</scope>
    <source>
        <strain evidence="10 11">CBS 309.79</strain>
    </source>
</reference>
<evidence type="ECO:0000256" key="4">
    <source>
        <dbReference type="ARBA" id="ARBA00023002"/>
    </source>
</evidence>
<dbReference type="STRING" id="1884261.A0A5C3QHQ7"/>
<dbReference type="GO" id="GO:0005739">
    <property type="term" value="C:mitochondrion"/>
    <property type="evidence" value="ECO:0007669"/>
    <property type="project" value="TreeGrafter"/>
</dbReference>
<evidence type="ECO:0000256" key="3">
    <source>
        <dbReference type="ARBA" id="ARBA00022857"/>
    </source>
</evidence>
<dbReference type="Pfam" id="PF02558">
    <property type="entry name" value="ApbA"/>
    <property type="match status" value="1"/>
</dbReference>
<dbReference type="InterPro" id="IPR036291">
    <property type="entry name" value="NAD(P)-bd_dom_sf"/>
</dbReference>
<dbReference type="GO" id="GO:0015940">
    <property type="term" value="P:pantothenate biosynthetic process"/>
    <property type="evidence" value="ECO:0007669"/>
    <property type="project" value="InterPro"/>
</dbReference>
<dbReference type="InterPro" id="IPR013752">
    <property type="entry name" value="KPA_reductase"/>
</dbReference>
<dbReference type="Pfam" id="PF08546">
    <property type="entry name" value="ApbA_C"/>
    <property type="match status" value="1"/>
</dbReference>
<evidence type="ECO:0000256" key="1">
    <source>
        <dbReference type="ARBA" id="ARBA00007870"/>
    </source>
</evidence>
<dbReference type="InterPro" id="IPR008927">
    <property type="entry name" value="6-PGluconate_DH-like_C_sf"/>
</dbReference>
<feature type="domain" description="Ketopantoate reductase C-terminal" evidence="9">
    <location>
        <begin position="272"/>
        <end position="423"/>
    </location>
</feature>
<dbReference type="InterPro" id="IPR050838">
    <property type="entry name" value="Ketopantoate_reductase"/>
</dbReference>
<evidence type="ECO:0000256" key="5">
    <source>
        <dbReference type="ARBA" id="ARBA00032024"/>
    </source>
</evidence>
<dbReference type="NCBIfam" id="TIGR00745">
    <property type="entry name" value="apbA_panE"/>
    <property type="match status" value="1"/>
</dbReference>
<dbReference type="GO" id="GO:0008677">
    <property type="term" value="F:2-dehydropantoate 2-reductase activity"/>
    <property type="evidence" value="ECO:0007669"/>
    <property type="project" value="UniProtKB-EC"/>
</dbReference>
<dbReference type="EMBL" id="ML178832">
    <property type="protein sequence ID" value="TFK99708.1"/>
    <property type="molecule type" value="Genomic_DNA"/>
</dbReference>
<protein>
    <recommendedName>
        <fullName evidence="2">2-dehydropantoate 2-reductase</fullName>
        <ecNumber evidence="2">1.1.1.169</ecNumber>
    </recommendedName>
    <alternativeName>
        <fullName evidence="5">Ketopantoate reductase</fullName>
    </alternativeName>
</protein>
<name>A0A5C3QHQ7_9AGAR</name>
<dbReference type="InterPro" id="IPR013328">
    <property type="entry name" value="6PGD_dom2"/>
</dbReference>
<dbReference type="AlphaFoldDB" id="A0A5C3QHQ7"/>
<keyword evidence="3" id="KW-0521">NADP</keyword>
<dbReference type="SUPFAM" id="SSF51735">
    <property type="entry name" value="NAD(P)-binding Rossmann-fold domains"/>
    <property type="match status" value="1"/>
</dbReference>
<dbReference type="InterPro" id="IPR003710">
    <property type="entry name" value="ApbA"/>
</dbReference>
<dbReference type="EC" id="1.1.1.169" evidence="2"/>
<keyword evidence="4" id="KW-0560">Oxidoreductase</keyword>
<sequence length="432" mass="48023">MKRRTPRGSLDIAAPSTHTTARELYLLPMNIHVLGLGAVGTLVAHFLRSSLPRETHRITLIHRTATQSASALQQGGVLTAERNGVRSTSQGFLFEHSSTHSNDRPRNRNRQEEHEYEPQLPISSLFVATKAHNVVPAMRDLLPRLNPHCTIVLLNNGMGVYEKLVQEVFQNPLSRPKFVLGINTHGSYLREPMNVIHAGQGSLDYAVVPEEKHNIDLEASFSRGEPPFQGSIADIPHEKHPEFTSLYHTMAALNELHSGEAAANWVDMHTLQGNMMLKLVANAVINPLSALLNCRNGDLFRTDASKRILSRVCQESSAVFRAQFTQDTTARIESIARGASASDVQALWDDAARFPKFLEHGALEENTIRIAEATARNFSSMLVDVRRGRQTEVDFINGYLLGLGNRHRVPMPGTAMLLNLIKMRSEIPLSHL</sequence>
<keyword evidence="7" id="KW-0812">Transmembrane</keyword>
<evidence type="ECO:0000259" key="8">
    <source>
        <dbReference type="Pfam" id="PF02558"/>
    </source>
</evidence>
<feature type="compositionally biased region" description="Basic and acidic residues" evidence="6">
    <location>
        <begin position="97"/>
        <end position="117"/>
    </location>
</feature>